<dbReference type="GO" id="GO:0000398">
    <property type="term" value="P:mRNA splicing, via spliceosome"/>
    <property type="evidence" value="ECO:0007669"/>
    <property type="project" value="InterPro"/>
</dbReference>
<evidence type="ECO:0000256" key="4">
    <source>
        <dbReference type="ARBA" id="ARBA00022728"/>
    </source>
</evidence>
<dbReference type="HOGENOM" id="CLU_076902_12_3_1"/>
<dbReference type="RefSeq" id="XP_001419636.1">
    <property type="nucleotide sequence ID" value="XM_001419599.1"/>
</dbReference>
<dbReference type="Gene3D" id="2.30.30.100">
    <property type="match status" value="1"/>
</dbReference>
<evidence type="ECO:0000256" key="9">
    <source>
        <dbReference type="ARBA" id="ARBA00030144"/>
    </source>
</evidence>
<dbReference type="InterPro" id="IPR016487">
    <property type="entry name" value="Lsm6/sSmF"/>
</dbReference>
<evidence type="ECO:0000256" key="10">
    <source>
        <dbReference type="PIRNR" id="PIRNR006609"/>
    </source>
</evidence>
<dbReference type="PANTHER" id="PTHR11021">
    <property type="entry name" value="SMALL NUCLEAR RIBONUCLEOPROTEIN F SNRNP-F"/>
    <property type="match status" value="1"/>
</dbReference>
<dbReference type="eggNOG" id="KOG3482">
    <property type="taxonomic scope" value="Eukaryota"/>
</dbReference>
<dbReference type="EMBL" id="CP000589">
    <property type="protein sequence ID" value="ABO97929.1"/>
    <property type="molecule type" value="Genomic_DNA"/>
</dbReference>
<evidence type="ECO:0000256" key="7">
    <source>
        <dbReference type="ARBA" id="ARBA00023242"/>
    </source>
</evidence>
<dbReference type="Pfam" id="PF01423">
    <property type="entry name" value="LSM"/>
    <property type="match status" value="1"/>
</dbReference>
<proteinExistence type="inferred from homology"/>
<dbReference type="GeneID" id="5003506"/>
<dbReference type="InterPro" id="IPR034100">
    <property type="entry name" value="Sm_F"/>
</dbReference>
<dbReference type="CDD" id="cd01722">
    <property type="entry name" value="Sm_F"/>
    <property type="match status" value="1"/>
</dbReference>
<feature type="domain" description="Sm" evidence="11">
    <location>
        <begin position="6"/>
        <end position="78"/>
    </location>
</feature>
<keyword evidence="7 10" id="KW-0539">Nucleus</keyword>
<name>A4S316_OSTLU</name>
<dbReference type="STRING" id="436017.A4S316"/>
<dbReference type="FunFam" id="2.30.30.100:FF:000011">
    <property type="entry name" value="small nuclear ribonucleoprotein F"/>
    <property type="match status" value="1"/>
</dbReference>
<dbReference type="PANTHER" id="PTHR11021:SF0">
    <property type="entry name" value="SMALL NUCLEAR RIBONUCLEOPROTEIN F"/>
    <property type="match status" value="1"/>
</dbReference>
<gene>
    <name evidence="12" type="ORF">OSTLU_34727</name>
</gene>
<evidence type="ECO:0000256" key="1">
    <source>
        <dbReference type="ARBA" id="ARBA00004123"/>
    </source>
</evidence>
<evidence type="ECO:0000256" key="2">
    <source>
        <dbReference type="ARBA" id="ARBA00007927"/>
    </source>
</evidence>
<keyword evidence="4 10" id="KW-0747">Spliceosome</keyword>
<evidence type="ECO:0000259" key="11">
    <source>
        <dbReference type="PROSITE" id="PS52002"/>
    </source>
</evidence>
<dbReference type="GO" id="GO:0034715">
    <property type="term" value="C:pICln-Sm protein complex"/>
    <property type="evidence" value="ECO:0007669"/>
    <property type="project" value="TreeGrafter"/>
</dbReference>
<dbReference type="Proteomes" id="UP000001568">
    <property type="component" value="Chromosome 9"/>
</dbReference>
<dbReference type="GO" id="GO:0005685">
    <property type="term" value="C:U1 snRNP"/>
    <property type="evidence" value="ECO:0007669"/>
    <property type="project" value="TreeGrafter"/>
</dbReference>
<comment type="subcellular location">
    <subcellularLocation>
        <location evidence="1 10">Nucleus</location>
    </subcellularLocation>
</comment>
<comment type="similarity">
    <text evidence="2 10">Belongs to the snRNP Sm proteins family. SmF/LSm6 subfamily.</text>
</comment>
<sequence length="79" mass="8743">MSAPINPKPFLASLTGKKVAVKLKWGMEYRGFLVSTDAYMNLQLASTEEYVDGERQGALGEVLIRCNNVMYLKAADEEA</sequence>
<evidence type="ECO:0000256" key="8">
    <source>
        <dbReference type="ARBA" id="ARBA00023274"/>
    </source>
</evidence>
<dbReference type="PROSITE" id="PS52002">
    <property type="entry name" value="SM"/>
    <property type="match status" value="1"/>
</dbReference>
<dbReference type="GO" id="GO:0071013">
    <property type="term" value="C:catalytic step 2 spliceosome"/>
    <property type="evidence" value="ECO:0007669"/>
    <property type="project" value="TreeGrafter"/>
</dbReference>
<dbReference type="PIRSF" id="PIRSF006609">
    <property type="entry name" value="snRNP_SmF"/>
    <property type="match status" value="1"/>
</dbReference>
<dbReference type="SUPFAM" id="SSF50182">
    <property type="entry name" value="Sm-like ribonucleoproteins"/>
    <property type="match status" value="1"/>
</dbReference>
<keyword evidence="3 10" id="KW-0507">mRNA processing</keyword>
<dbReference type="OrthoDB" id="409625at2759"/>
<dbReference type="SMART" id="SM00651">
    <property type="entry name" value="Sm"/>
    <property type="match status" value="1"/>
</dbReference>
<dbReference type="KEGG" id="olu:OSTLU_34727"/>
<dbReference type="InterPro" id="IPR001163">
    <property type="entry name" value="Sm_dom_euk/arc"/>
</dbReference>
<dbReference type="Gramene" id="ABO97929">
    <property type="protein sequence ID" value="ABO97929"/>
    <property type="gene ID" value="OSTLU_34727"/>
</dbReference>
<reference evidence="12 13" key="1">
    <citation type="journal article" date="2007" name="Proc. Natl. Acad. Sci. U.S.A.">
        <title>The tiny eukaryote Ostreococcus provides genomic insights into the paradox of plankton speciation.</title>
        <authorList>
            <person name="Palenik B."/>
            <person name="Grimwood J."/>
            <person name="Aerts A."/>
            <person name="Rouze P."/>
            <person name="Salamov A."/>
            <person name="Putnam N."/>
            <person name="Dupont C."/>
            <person name="Jorgensen R."/>
            <person name="Derelle E."/>
            <person name="Rombauts S."/>
            <person name="Zhou K."/>
            <person name="Otillar R."/>
            <person name="Merchant S.S."/>
            <person name="Podell S."/>
            <person name="Gaasterland T."/>
            <person name="Napoli C."/>
            <person name="Gendler K."/>
            <person name="Manuell A."/>
            <person name="Tai V."/>
            <person name="Vallon O."/>
            <person name="Piganeau G."/>
            <person name="Jancek S."/>
            <person name="Heijde M."/>
            <person name="Jabbari K."/>
            <person name="Bowler C."/>
            <person name="Lohr M."/>
            <person name="Robbens S."/>
            <person name="Werner G."/>
            <person name="Dubchak I."/>
            <person name="Pazour G.J."/>
            <person name="Ren Q."/>
            <person name="Paulsen I."/>
            <person name="Delwiche C."/>
            <person name="Schmutz J."/>
            <person name="Rokhsar D."/>
            <person name="Van de Peer Y."/>
            <person name="Moreau H."/>
            <person name="Grigoriev I.V."/>
        </authorList>
    </citation>
    <scope>NUCLEOTIDE SEQUENCE [LARGE SCALE GENOMIC DNA]</scope>
    <source>
        <strain evidence="12 13">CCE9901</strain>
    </source>
</reference>
<accession>A4S316</accession>
<organism evidence="12 13">
    <name type="scientific">Ostreococcus lucimarinus (strain CCE9901)</name>
    <dbReference type="NCBI Taxonomy" id="436017"/>
    <lineage>
        <taxon>Eukaryota</taxon>
        <taxon>Viridiplantae</taxon>
        <taxon>Chlorophyta</taxon>
        <taxon>Mamiellophyceae</taxon>
        <taxon>Mamiellales</taxon>
        <taxon>Bathycoccaceae</taxon>
        <taxon>Ostreococcus</taxon>
    </lineage>
</organism>
<keyword evidence="13" id="KW-1185">Reference proteome</keyword>
<keyword evidence="8 10" id="KW-0687">Ribonucleoprotein</keyword>
<dbReference type="AlphaFoldDB" id="A4S316"/>
<evidence type="ECO:0000313" key="12">
    <source>
        <dbReference type="EMBL" id="ABO97929.1"/>
    </source>
</evidence>
<evidence type="ECO:0000256" key="6">
    <source>
        <dbReference type="ARBA" id="ARBA00023187"/>
    </source>
</evidence>
<keyword evidence="6 10" id="KW-0508">mRNA splicing</keyword>
<keyword evidence="5 10" id="KW-0694">RNA-binding</keyword>
<dbReference type="GO" id="GO:0003723">
    <property type="term" value="F:RNA binding"/>
    <property type="evidence" value="ECO:0007669"/>
    <property type="project" value="UniProtKB-UniRule"/>
</dbReference>
<evidence type="ECO:0000256" key="3">
    <source>
        <dbReference type="ARBA" id="ARBA00022664"/>
    </source>
</evidence>
<dbReference type="InterPro" id="IPR010920">
    <property type="entry name" value="LSM_dom_sf"/>
</dbReference>
<protein>
    <recommendedName>
        <fullName evidence="9">Sm protein F</fullName>
    </recommendedName>
</protein>
<dbReference type="InterPro" id="IPR047575">
    <property type="entry name" value="Sm"/>
</dbReference>
<evidence type="ECO:0000313" key="13">
    <source>
        <dbReference type="Proteomes" id="UP000001568"/>
    </source>
</evidence>
<evidence type="ECO:0000256" key="5">
    <source>
        <dbReference type="ARBA" id="ARBA00022884"/>
    </source>
</evidence>
<dbReference type="OMA" id="GYMNVQL"/>